<dbReference type="Proteomes" id="UP000694426">
    <property type="component" value="Unplaced"/>
</dbReference>
<protein>
    <submittedName>
        <fullName evidence="1">Uncharacterized protein</fullName>
    </submittedName>
</protein>
<organism evidence="1 2">
    <name type="scientific">Anser brachyrhynchus</name>
    <name type="common">Pink-footed goose</name>
    <dbReference type="NCBI Taxonomy" id="132585"/>
    <lineage>
        <taxon>Eukaryota</taxon>
        <taxon>Metazoa</taxon>
        <taxon>Chordata</taxon>
        <taxon>Craniata</taxon>
        <taxon>Vertebrata</taxon>
        <taxon>Euteleostomi</taxon>
        <taxon>Archelosauria</taxon>
        <taxon>Archosauria</taxon>
        <taxon>Dinosauria</taxon>
        <taxon>Saurischia</taxon>
        <taxon>Theropoda</taxon>
        <taxon>Coelurosauria</taxon>
        <taxon>Aves</taxon>
        <taxon>Neognathae</taxon>
        <taxon>Galloanserae</taxon>
        <taxon>Anseriformes</taxon>
        <taxon>Anatidae</taxon>
        <taxon>Anserinae</taxon>
        <taxon>Anser</taxon>
    </lineage>
</organism>
<dbReference type="Ensembl" id="ENSABRT00000023127.1">
    <property type="protein sequence ID" value="ENSABRP00000016239.1"/>
    <property type="gene ID" value="ENSABRG00000014231.1"/>
</dbReference>
<proteinExistence type="predicted"/>
<name>A0A8B9CAN8_9AVES</name>
<dbReference type="AlphaFoldDB" id="A0A8B9CAN8"/>
<evidence type="ECO:0000313" key="1">
    <source>
        <dbReference type="Ensembl" id="ENSABRP00000016239.1"/>
    </source>
</evidence>
<sequence>MFFSETITASYYLQYYCVHIEPHRSQKVKATAWQMKCKFKSFVRHLNRELSWSELIGSKS</sequence>
<accession>A0A8B9CAN8</accession>
<evidence type="ECO:0000313" key="2">
    <source>
        <dbReference type="Proteomes" id="UP000694426"/>
    </source>
</evidence>
<reference evidence="1" key="2">
    <citation type="submission" date="2025-09" db="UniProtKB">
        <authorList>
            <consortium name="Ensembl"/>
        </authorList>
    </citation>
    <scope>IDENTIFICATION</scope>
</reference>
<reference evidence="1" key="1">
    <citation type="submission" date="2025-08" db="UniProtKB">
        <authorList>
            <consortium name="Ensembl"/>
        </authorList>
    </citation>
    <scope>IDENTIFICATION</scope>
</reference>
<keyword evidence="2" id="KW-1185">Reference proteome</keyword>